<feature type="compositionally biased region" description="Basic and acidic residues" evidence="1">
    <location>
        <begin position="14"/>
        <end position="89"/>
    </location>
</feature>
<evidence type="ECO:0000256" key="1">
    <source>
        <dbReference type="SAM" id="MobiDB-lite"/>
    </source>
</evidence>
<dbReference type="InParanoid" id="D3BLR4"/>
<protein>
    <submittedName>
        <fullName evidence="2">Uncharacterized protein</fullName>
    </submittedName>
</protein>
<organism evidence="2 3">
    <name type="scientific">Heterostelium pallidum (strain ATCC 26659 / Pp 5 / PN500)</name>
    <name type="common">Cellular slime mold</name>
    <name type="synonym">Polysphondylium pallidum</name>
    <dbReference type="NCBI Taxonomy" id="670386"/>
    <lineage>
        <taxon>Eukaryota</taxon>
        <taxon>Amoebozoa</taxon>
        <taxon>Evosea</taxon>
        <taxon>Eumycetozoa</taxon>
        <taxon>Dictyostelia</taxon>
        <taxon>Acytosteliales</taxon>
        <taxon>Acytosteliaceae</taxon>
        <taxon>Heterostelium</taxon>
    </lineage>
</organism>
<feature type="compositionally biased region" description="Basic and acidic residues" evidence="1">
    <location>
        <begin position="108"/>
        <end position="118"/>
    </location>
</feature>
<evidence type="ECO:0000313" key="3">
    <source>
        <dbReference type="Proteomes" id="UP000001396"/>
    </source>
</evidence>
<accession>D3BLR4</accession>
<dbReference type="AlphaFoldDB" id="D3BLR4"/>
<feature type="compositionally biased region" description="Low complexity" evidence="1">
    <location>
        <begin position="90"/>
        <end position="104"/>
    </location>
</feature>
<keyword evidence="3" id="KW-1185">Reference proteome</keyword>
<evidence type="ECO:0000313" key="2">
    <source>
        <dbReference type="EMBL" id="EFA77515.1"/>
    </source>
</evidence>
<sequence>MKLKKKFLSIISSGDKEKDKDKDKSKDKDKEKEKVKDKDKSKSKERDINNKDDKLKIKDKEKDKESIDTTNNKKDNKLDSNSKDSKENHNNSNNNESVSQSGNSPLNNKKDSKEKESGTLKNKLFKFKNSSIKEFEFKLEYRRFDDGGASISRGNEYELTTIRISKHGVTLIDEHGSADSYTYAEITQFMLDPNWMDWKIILKNGNELIFRSYEVC</sequence>
<dbReference type="EMBL" id="ADBJ01000042">
    <property type="protein sequence ID" value="EFA77515.1"/>
    <property type="molecule type" value="Genomic_DNA"/>
</dbReference>
<feature type="region of interest" description="Disordered" evidence="1">
    <location>
        <begin position="1"/>
        <end position="118"/>
    </location>
</feature>
<dbReference type="RefSeq" id="XP_020429643.1">
    <property type="nucleotide sequence ID" value="XM_020582862.1"/>
</dbReference>
<dbReference type="GeneID" id="31367584"/>
<comment type="caution">
    <text evidence="2">The sequence shown here is derived from an EMBL/GenBank/DDBJ whole genome shotgun (WGS) entry which is preliminary data.</text>
</comment>
<proteinExistence type="predicted"/>
<dbReference type="Proteomes" id="UP000001396">
    <property type="component" value="Unassembled WGS sequence"/>
</dbReference>
<gene>
    <name evidence="2" type="ORF">PPL_12117</name>
</gene>
<name>D3BLR4_HETP5</name>
<reference evidence="2 3" key="1">
    <citation type="journal article" date="2011" name="Genome Res.">
        <title>Phylogeny-wide analysis of social amoeba genomes highlights ancient origins for complex intercellular communication.</title>
        <authorList>
            <person name="Heidel A.J."/>
            <person name="Lawal H.M."/>
            <person name="Felder M."/>
            <person name="Schilde C."/>
            <person name="Helps N.R."/>
            <person name="Tunggal B."/>
            <person name="Rivero F."/>
            <person name="John U."/>
            <person name="Schleicher M."/>
            <person name="Eichinger L."/>
            <person name="Platzer M."/>
            <person name="Noegel A.A."/>
            <person name="Schaap P."/>
            <person name="Gloeckner G."/>
        </authorList>
    </citation>
    <scope>NUCLEOTIDE SEQUENCE [LARGE SCALE GENOMIC DNA]</scope>
    <source>
        <strain evidence="3">ATCC 26659 / Pp 5 / PN500</strain>
    </source>
</reference>